<proteinExistence type="predicted"/>
<dbReference type="RefSeq" id="WP_340288261.1">
    <property type="nucleotide sequence ID" value="NZ_JBBEOI010000001.1"/>
</dbReference>
<name>A0ABV7WGV8_9MICO</name>
<reference evidence="3" key="1">
    <citation type="journal article" date="2019" name="Int. J. Syst. Evol. Microbiol.">
        <title>The Global Catalogue of Microorganisms (GCM) 10K type strain sequencing project: providing services to taxonomists for standard genome sequencing and annotation.</title>
        <authorList>
            <consortium name="The Broad Institute Genomics Platform"/>
            <consortium name="The Broad Institute Genome Sequencing Center for Infectious Disease"/>
            <person name="Wu L."/>
            <person name="Ma J."/>
        </authorList>
    </citation>
    <scope>NUCLEOTIDE SEQUENCE [LARGE SCALE GENOMIC DNA]</scope>
    <source>
        <strain evidence="3">NCAIM B.02333</strain>
    </source>
</reference>
<dbReference type="Pfam" id="PF01966">
    <property type="entry name" value="HD"/>
    <property type="match status" value="1"/>
</dbReference>
<organism evidence="2 3">
    <name type="scientific">Aquipuribacter hungaricus</name>
    <dbReference type="NCBI Taxonomy" id="545624"/>
    <lineage>
        <taxon>Bacteria</taxon>
        <taxon>Bacillati</taxon>
        <taxon>Actinomycetota</taxon>
        <taxon>Actinomycetes</taxon>
        <taxon>Micrococcales</taxon>
        <taxon>Intrasporangiaceae</taxon>
        <taxon>Aquipuribacter</taxon>
    </lineage>
</organism>
<dbReference type="SUPFAM" id="SSF109604">
    <property type="entry name" value="HD-domain/PDEase-like"/>
    <property type="match status" value="1"/>
</dbReference>
<dbReference type="InterPro" id="IPR006674">
    <property type="entry name" value="HD_domain"/>
</dbReference>
<keyword evidence="3" id="KW-1185">Reference proteome</keyword>
<dbReference type="EMBL" id="JBHRWW010000006">
    <property type="protein sequence ID" value="MFC3688935.1"/>
    <property type="molecule type" value="Genomic_DNA"/>
</dbReference>
<evidence type="ECO:0000313" key="3">
    <source>
        <dbReference type="Proteomes" id="UP001595685"/>
    </source>
</evidence>
<feature type="domain" description="HD" evidence="1">
    <location>
        <begin position="22"/>
        <end position="98"/>
    </location>
</feature>
<sequence>MEKPLADARALAARWLQGSGDRWDHVRAMGLRAEAFAGATETVSPIVTRAAWLHDVGYAPALARTGFHPLDGATFLADNGESDEVVALVAHHSGAAYEAEERGLAKALAGLPLPSATDLDLITFLDLTTSPQGDVVTVEQRLSEILSRYPEEDPVHRAVTRSRPELIASARRGRVSLGSADVGSTVDA</sequence>
<dbReference type="Proteomes" id="UP001595685">
    <property type="component" value="Unassembled WGS sequence"/>
</dbReference>
<protein>
    <submittedName>
        <fullName evidence="2">HD domain-containing protein</fullName>
    </submittedName>
</protein>
<dbReference type="Gene3D" id="1.10.3210.10">
    <property type="entry name" value="Hypothetical protein af1432"/>
    <property type="match status" value="1"/>
</dbReference>
<comment type="caution">
    <text evidence="2">The sequence shown here is derived from an EMBL/GenBank/DDBJ whole genome shotgun (WGS) entry which is preliminary data.</text>
</comment>
<gene>
    <name evidence="2" type="ORF">ACFOLH_11335</name>
</gene>
<evidence type="ECO:0000259" key="1">
    <source>
        <dbReference type="Pfam" id="PF01966"/>
    </source>
</evidence>
<accession>A0ABV7WGV8</accession>
<evidence type="ECO:0000313" key="2">
    <source>
        <dbReference type="EMBL" id="MFC3688935.1"/>
    </source>
</evidence>